<dbReference type="InterPro" id="IPR043502">
    <property type="entry name" value="DNA/RNA_pol_sf"/>
</dbReference>
<dbReference type="PANTHER" id="PTHR11439">
    <property type="entry name" value="GAG-POL-RELATED RETROTRANSPOSON"/>
    <property type="match status" value="1"/>
</dbReference>
<dbReference type="CDD" id="cd00303">
    <property type="entry name" value="retropepsin_like"/>
    <property type="match status" value="1"/>
</dbReference>
<dbReference type="CDD" id="cd09272">
    <property type="entry name" value="RNase_HI_RT_Ty1"/>
    <property type="match status" value="1"/>
</dbReference>
<dbReference type="InterPro" id="IPR001584">
    <property type="entry name" value="Integrase_cat-core"/>
</dbReference>
<keyword evidence="2" id="KW-1133">Transmembrane helix</keyword>
<sequence length="1875" mass="212937">MSIPPRDEPSTNQPEVKLLDRNAVESWVLLEDLALYDNESWNDPMDFAKPFKAISLPQDVLSTSDLLAHSPTYNAILDKYVESLELGKNGSTFIQGEMPKKMKDLKLFALPCRLGNSEPFDTLDDLGSCVNIIPLYLFKKLTIKLLEETDHIFRLADGTKSYPVGIVKNVEVHIGRLKLLEDLYVKNMKKDPETPLLVGRGLLATANAMIDCRKTKIMVGKGITKKESYRTKLSTDGIGAQTSFYARKDLDHHLPEEWELARDAELNPFKDILVFRKMVEFLGAIPINLKNILKQNQGDVTDALGYKKKAIVITSDPLALVAEKTNVSKRKEKVVVSSDSKGSSVDDFSELKKITALLAKAFNRRKFYSKPTNNNLRTSSTSQSANKKQEFFKSNDKKEDKKADEKKRDMSKVKCYNCKKEGHFDKDYNDEQVLFAEEQAWMESSSDFDQEINANMVFMAQIEKFFQNQTKVLHLMKKPLLRENDCQVVEIECDKEENSKVITHGMFKLSVSQSVSPILMTKTSCESNNVENVVIGSMTIKKVYYVKGLGHNLFSVGQFCDKGLEVAFRKSTCFVRNEDGVDLLTGDRSLNLYTIALNEVASNSSTCLLAKASSSQSWLWHQRLSHLNFATINNLVKNNLVQGLPKMKFEKDHLCSACEQGKIHRKHHKSKTAFASNKPLYLFHMDLCGLMHVVSINRKRFVLVVVDDYSRYTWVFFFHSKDEASKVIISFIKKTQVNLQLQVQHVRTDNGTEFKNKTLAKFFDEAKGDIGVFVRYSKESAAFRIYNKQTRKIHESVNIMKSSTTNVETSINEEVFHENSESFQGEFSSSLLNDYVQQSSEEEEVYVGQPPGFVSKHYPDHVYAFDKALYGLKQAPRAWYDVLLQFLIDSDFQKGSIDTTLFIKKKGKHIMLIQIYVDDIIFGSTNPKYCTKFLDLMVKRFEMSMMGEMKFFLGLQVNQFSNGIFINQSKYILDILKIFGMENCDTVPTPMVEQAKLKLDLVGKPVDHTDYRSMIRSLIYVTSSRPDIMFATCMYAKYQANPNEHYVSAVKRIFRYLKWTINLGLWYPKDSGFDLTAYSNADHAGCHLGRKSTSGSVQFLGDKLVCWSSKKQNCVSIPTAESEYVAVSNCCVQVLWMRTQLTDYGFFYDKLPIYCDSKSAIAISCNPVQHTRTKHIDVRTGIDLPRSLSSHLGKLCLETKSEFCKEPIVKSSSPTLTPFEESDFFGKIEDFLKEESIPKGIDDSFYDPEGDILYLEKLLNDDPSQLPLLDHKQAEETKVKSSIEEPPELELKELPSHLEYAFLEETDKLPIPKTKRKQLSHALMELLLTVACPSACVMLLYNSKSSNPTLVSNPSSSEETKCEFCKDPIVKSSSATLTPFGESDFLLEEFEDFLKDESIPTGIEDSYYDPEGDILYLEKLLNDDPSQLLSMDLKQAEETKAKSSIEEPPKLELKELPSHLEYTFLEETDKLPVIIAKDLKNNEKEALLKVLKSHKRAIAWKITDIKGHKISKSGIEVDRAKVDVIAKLPHPTTVKGVRSFLGHAEAIDILKACHEGPTGGHHGANLIAKKGIDFMGPFPYLRGNMYILVAIDYLSKWVEAKTLPTNDARVVVKFLKSLFARFGTPRAIISDRGTHFCNDQFAKVMIKYVVTHRLATAYHPQTSGQVKVSNRGLKRILERTVGENRASWSDKLDDALWAFRIAFKTPIGCTIYKLVYEKSCHLPIELEHKIFSGKPKTRWSGPFTIAQVFPYGTVEFSQLDGPNFKVNDHRVKHYFRGDIPSKIIVLISKDFDMKIFPLLTLLVLVLVITCLGKGRGPVNGTYRCAPDNANKKYCCYVNDTILQHCNFATSEVCRARCECAVTECPLMRYVLEYPN</sequence>
<dbReference type="Pfam" id="PF13976">
    <property type="entry name" value="gag_pre-integrs"/>
    <property type="match status" value="1"/>
</dbReference>
<comment type="caution">
    <text evidence="4">The sequence shown here is derived from an EMBL/GenBank/DDBJ whole genome shotgun (WGS) entry which is preliminary data.</text>
</comment>
<dbReference type="InterPro" id="IPR036397">
    <property type="entry name" value="RNaseH_sf"/>
</dbReference>
<organism evidence="4">
    <name type="scientific">Tanacetum cinerariifolium</name>
    <name type="common">Dalmatian daisy</name>
    <name type="synonym">Chrysanthemum cinerariifolium</name>
    <dbReference type="NCBI Taxonomy" id="118510"/>
    <lineage>
        <taxon>Eukaryota</taxon>
        <taxon>Viridiplantae</taxon>
        <taxon>Streptophyta</taxon>
        <taxon>Embryophyta</taxon>
        <taxon>Tracheophyta</taxon>
        <taxon>Spermatophyta</taxon>
        <taxon>Magnoliopsida</taxon>
        <taxon>eudicotyledons</taxon>
        <taxon>Gunneridae</taxon>
        <taxon>Pentapetalae</taxon>
        <taxon>asterids</taxon>
        <taxon>campanulids</taxon>
        <taxon>Asterales</taxon>
        <taxon>Asteraceae</taxon>
        <taxon>Asteroideae</taxon>
        <taxon>Anthemideae</taxon>
        <taxon>Anthemidinae</taxon>
        <taxon>Tanacetum</taxon>
    </lineage>
</organism>
<feature type="region of interest" description="Disordered" evidence="1">
    <location>
        <begin position="370"/>
        <end position="406"/>
    </location>
</feature>
<dbReference type="SUPFAM" id="SSF56672">
    <property type="entry name" value="DNA/RNA polymerases"/>
    <property type="match status" value="2"/>
</dbReference>
<feature type="domain" description="Integrase catalytic" evidence="3">
    <location>
        <begin position="1553"/>
        <end position="1731"/>
    </location>
</feature>
<dbReference type="InterPro" id="IPR021109">
    <property type="entry name" value="Peptidase_aspartic_dom_sf"/>
</dbReference>
<evidence type="ECO:0000256" key="2">
    <source>
        <dbReference type="SAM" id="Phobius"/>
    </source>
</evidence>
<feature type="transmembrane region" description="Helical" evidence="2">
    <location>
        <begin position="1795"/>
        <end position="1814"/>
    </location>
</feature>
<gene>
    <name evidence="4" type="ORF">Tci_007169</name>
</gene>
<dbReference type="PROSITE" id="PS50994">
    <property type="entry name" value="INTEGRASE"/>
    <property type="match status" value="2"/>
</dbReference>
<dbReference type="PANTHER" id="PTHR11439:SF495">
    <property type="entry name" value="REVERSE TRANSCRIPTASE, RNA-DEPENDENT DNA POLYMERASE-RELATED"/>
    <property type="match status" value="1"/>
</dbReference>
<dbReference type="InterPro" id="IPR025724">
    <property type="entry name" value="GAG-pre-integrase_dom"/>
</dbReference>
<feature type="domain" description="Integrase catalytic" evidence="3">
    <location>
        <begin position="675"/>
        <end position="859"/>
    </location>
</feature>
<evidence type="ECO:0000259" key="3">
    <source>
        <dbReference type="PROSITE" id="PS50994"/>
    </source>
</evidence>
<proteinExistence type="predicted"/>
<reference evidence="4" key="1">
    <citation type="journal article" date="2019" name="Sci. Rep.">
        <title>Draft genome of Tanacetum cinerariifolium, the natural source of mosquito coil.</title>
        <authorList>
            <person name="Yamashiro T."/>
            <person name="Shiraishi A."/>
            <person name="Satake H."/>
            <person name="Nakayama K."/>
        </authorList>
    </citation>
    <scope>NUCLEOTIDE SEQUENCE</scope>
</reference>
<dbReference type="Gene3D" id="2.40.70.10">
    <property type="entry name" value="Acid Proteases"/>
    <property type="match status" value="1"/>
</dbReference>
<dbReference type="EMBL" id="BKCJ010000664">
    <property type="protein sequence ID" value="GEU35191.1"/>
    <property type="molecule type" value="Genomic_DNA"/>
</dbReference>
<dbReference type="InterPro" id="IPR012337">
    <property type="entry name" value="RNaseH-like_sf"/>
</dbReference>
<keyword evidence="2" id="KW-0472">Membrane</keyword>
<dbReference type="InterPro" id="IPR013103">
    <property type="entry name" value="RVT_2"/>
</dbReference>
<feature type="compositionally biased region" description="Polar residues" evidence="1">
    <location>
        <begin position="370"/>
        <end position="386"/>
    </location>
</feature>
<dbReference type="Gene3D" id="3.30.420.10">
    <property type="entry name" value="Ribonuclease H-like superfamily/Ribonuclease H"/>
    <property type="match status" value="2"/>
</dbReference>
<keyword evidence="2" id="KW-0812">Transmembrane</keyword>
<accession>A0A6L2JDZ8</accession>
<dbReference type="SUPFAM" id="SSF53098">
    <property type="entry name" value="Ribonuclease H-like"/>
    <property type="match status" value="2"/>
</dbReference>
<evidence type="ECO:0000313" key="4">
    <source>
        <dbReference type="EMBL" id="GEU35191.1"/>
    </source>
</evidence>
<dbReference type="GO" id="GO:0003676">
    <property type="term" value="F:nucleic acid binding"/>
    <property type="evidence" value="ECO:0007669"/>
    <property type="project" value="InterPro"/>
</dbReference>
<dbReference type="Pfam" id="PF00665">
    <property type="entry name" value="rve"/>
    <property type="match status" value="2"/>
</dbReference>
<evidence type="ECO:0000256" key="1">
    <source>
        <dbReference type="SAM" id="MobiDB-lite"/>
    </source>
</evidence>
<dbReference type="GO" id="GO:0015074">
    <property type="term" value="P:DNA integration"/>
    <property type="evidence" value="ECO:0007669"/>
    <property type="project" value="InterPro"/>
</dbReference>
<feature type="compositionally biased region" description="Basic and acidic residues" evidence="1">
    <location>
        <begin position="387"/>
        <end position="406"/>
    </location>
</feature>
<dbReference type="Pfam" id="PF07727">
    <property type="entry name" value="RVT_2"/>
    <property type="match status" value="1"/>
</dbReference>
<name>A0A6L2JDZ8_TANCI</name>
<protein>
    <submittedName>
        <fullName evidence="4">Uncharacterized mitochondrial protein AtMg00810-like</fullName>
    </submittedName>
</protein>